<evidence type="ECO:0000256" key="1">
    <source>
        <dbReference type="SAM" id="MobiDB-lite"/>
    </source>
</evidence>
<reference evidence="3" key="1">
    <citation type="journal article" date="2019" name="Int. J. Syst. Evol. Microbiol.">
        <title>The Global Catalogue of Microorganisms (GCM) 10K type strain sequencing project: providing services to taxonomists for standard genome sequencing and annotation.</title>
        <authorList>
            <consortium name="The Broad Institute Genomics Platform"/>
            <consortium name="The Broad Institute Genome Sequencing Center for Infectious Disease"/>
            <person name="Wu L."/>
            <person name="Ma J."/>
        </authorList>
    </citation>
    <scope>NUCLEOTIDE SEQUENCE [LARGE SCALE GENOMIC DNA]</scope>
    <source>
        <strain evidence="3">JCM 19212</strain>
    </source>
</reference>
<keyword evidence="3" id="KW-1185">Reference proteome</keyword>
<evidence type="ECO:0000313" key="2">
    <source>
        <dbReference type="EMBL" id="GAA5069875.1"/>
    </source>
</evidence>
<protein>
    <recommendedName>
        <fullName evidence="4">WGR domain-containing protein</fullName>
    </recommendedName>
</protein>
<dbReference type="RefSeq" id="WP_199244428.1">
    <property type="nucleotide sequence ID" value="NZ_BAABKY010000001.1"/>
</dbReference>
<evidence type="ECO:0008006" key="4">
    <source>
        <dbReference type="Google" id="ProtNLM"/>
    </source>
</evidence>
<feature type="region of interest" description="Disordered" evidence="1">
    <location>
        <begin position="1"/>
        <end position="25"/>
    </location>
</feature>
<dbReference type="EMBL" id="BAABKY010000001">
    <property type="protein sequence ID" value="GAA5069875.1"/>
    <property type="molecule type" value="Genomic_DNA"/>
</dbReference>
<sequence length="124" mass="13518">MNAGNNAKAAQAESHDAEANAAWGNVHSISRAERGPDVATLLAPDAELTSSPPRRPHAEYRIVRDRHCGYEVQYRRRFAWLRTPWLQCGLAGGMGTNSHASLEEARAFALSHASAGCVEYLGFL</sequence>
<dbReference type="Proteomes" id="UP001501083">
    <property type="component" value="Unassembled WGS sequence"/>
</dbReference>
<name>A0ABP9L6L8_9GAMM</name>
<gene>
    <name evidence="2" type="ORF">GCM10025759_07160</name>
</gene>
<comment type="caution">
    <text evidence="2">The sequence shown here is derived from an EMBL/GenBank/DDBJ whole genome shotgun (WGS) entry which is preliminary data.</text>
</comment>
<evidence type="ECO:0000313" key="3">
    <source>
        <dbReference type="Proteomes" id="UP001501083"/>
    </source>
</evidence>
<organism evidence="2 3">
    <name type="scientific">Lysobacter panacisoli</name>
    <dbReference type="NCBI Taxonomy" id="1255263"/>
    <lineage>
        <taxon>Bacteria</taxon>
        <taxon>Pseudomonadati</taxon>
        <taxon>Pseudomonadota</taxon>
        <taxon>Gammaproteobacteria</taxon>
        <taxon>Lysobacterales</taxon>
        <taxon>Lysobacteraceae</taxon>
        <taxon>Lysobacter</taxon>
    </lineage>
</organism>
<accession>A0ABP9L6L8</accession>
<proteinExistence type="predicted"/>